<feature type="transmembrane region" description="Helical" evidence="6">
    <location>
        <begin position="372"/>
        <end position="397"/>
    </location>
</feature>
<feature type="transmembrane region" description="Helical" evidence="6">
    <location>
        <begin position="440"/>
        <end position="462"/>
    </location>
</feature>
<feature type="transmembrane region" description="Helical" evidence="6">
    <location>
        <begin position="15"/>
        <end position="32"/>
    </location>
</feature>
<dbReference type="AlphaFoldDB" id="A0A6M0QW52"/>
<dbReference type="PANTHER" id="PTHR42770:SF16">
    <property type="entry name" value="AMINO ACID PERMEASE"/>
    <property type="match status" value="1"/>
</dbReference>
<keyword evidence="8" id="KW-1185">Reference proteome</keyword>
<feature type="transmembrane region" description="Helical" evidence="6">
    <location>
        <begin position="342"/>
        <end position="360"/>
    </location>
</feature>
<feature type="transmembrane region" description="Helical" evidence="6">
    <location>
        <begin position="82"/>
        <end position="104"/>
    </location>
</feature>
<dbReference type="PIRSF" id="PIRSF006060">
    <property type="entry name" value="AA_transporter"/>
    <property type="match status" value="1"/>
</dbReference>
<dbReference type="InterPro" id="IPR002293">
    <property type="entry name" value="AA/rel_permease1"/>
</dbReference>
<organism evidence="7 8">
    <name type="scientific">Tabrizicola oligotrophica</name>
    <dbReference type="NCBI Taxonomy" id="2710650"/>
    <lineage>
        <taxon>Bacteria</taxon>
        <taxon>Pseudomonadati</taxon>
        <taxon>Pseudomonadota</taxon>
        <taxon>Alphaproteobacteria</taxon>
        <taxon>Rhodobacterales</taxon>
        <taxon>Paracoccaceae</taxon>
        <taxon>Tabrizicola</taxon>
    </lineage>
</organism>
<evidence type="ECO:0000256" key="2">
    <source>
        <dbReference type="ARBA" id="ARBA00022475"/>
    </source>
</evidence>
<dbReference type="PANTHER" id="PTHR42770">
    <property type="entry name" value="AMINO ACID TRANSPORTER-RELATED"/>
    <property type="match status" value="1"/>
</dbReference>
<evidence type="ECO:0000256" key="5">
    <source>
        <dbReference type="ARBA" id="ARBA00023136"/>
    </source>
</evidence>
<dbReference type="Pfam" id="PF13520">
    <property type="entry name" value="AA_permease_2"/>
    <property type="match status" value="1"/>
</dbReference>
<reference evidence="7 8" key="1">
    <citation type="submission" date="2020-02" db="EMBL/GenBank/DDBJ databases">
        <authorList>
            <person name="Chen W.-M."/>
        </authorList>
    </citation>
    <scope>NUCLEOTIDE SEQUENCE [LARGE SCALE GENOMIC DNA]</scope>
    <source>
        <strain evidence="7 8">KMS-5</strain>
    </source>
</reference>
<gene>
    <name evidence="7" type="ORF">G4Z14_15320</name>
</gene>
<keyword evidence="4 6" id="KW-1133">Transmembrane helix</keyword>
<dbReference type="Proteomes" id="UP000477782">
    <property type="component" value="Unassembled WGS sequence"/>
</dbReference>
<dbReference type="EMBL" id="JAAIVJ010000011">
    <property type="protein sequence ID" value="NEY91669.1"/>
    <property type="molecule type" value="Genomic_DNA"/>
</dbReference>
<evidence type="ECO:0000256" key="1">
    <source>
        <dbReference type="ARBA" id="ARBA00004651"/>
    </source>
</evidence>
<feature type="transmembrane region" description="Helical" evidence="6">
    <location>
        <begin position="409"/>
        <end position="428"/>
    </location>
</feature>
<evidence type="ECO:0000256" key="4">
    <source>
        <dbReference type="ARBA" id="ARBA00022989"/>
    </source>
</evidence>
<evidence type="ECO:0000256" key="3">
    <source>
        <dbReference type="ARBA" id="ARBA00022692"/>
    </source>
</evidence>
<feature type="transmembrane region" description="Helical" evidence="6">
    <location>
        <begin position="276"/>
        <end position="309"/>
    </location>
</feature>
<sequence>MSDMGAPSKALRQNALGVGAITFMVVSAAAPLTGAGGGIPPSMLFGNGAGIAGSFAIVTLILLAFSVGYVAMARHVKNAGAFYAFTAQGLGGHLGGGAAMIAILSYNAMQIGLMGLLGAVASGTFAQWGLELPWYVWTYIAIALVAVFGYRQVDLSAKVLVVLVALEFLIVIALNLSILVKGGASGLNLQPFSWGQIMSGTPSIGFLFCFAGFIGFEATTIYSEEARNPSVTVPKATYISVLAIGIFYTITSWLMTMGIGVENLLPTLQGLPDPSAFLFILGETYIGATLTQIMGILFMTSIFAAVLAFHNAVARYKFVAGREGLLPDRVGTTHAQHLSPHVGSVIQTVLALLVVTLFVAKGLDPVLNLFVWLSQLGTLGLLGLMALASFAVIAFFLKDAQGENAMSTKLFPAVSGLILGYLFVLIFRDFGALTGAEGNLSWMLPSLVIVAGVVGIALAAMLKSRDPGRFAELGKGKL</sequence>
<dbReference type="Gene3D" id="1.20.1740.10">
    <property type="entry name" value="Amino acid/polyamine transporter I"/>
    <property type="match status" value="1"/>
</dbReference>
<feature type="transmembrane region" description="Helical" evidence="6">
    <location>
        <begin position="236"/>
        <end position="256"/>
    </location>
</feature>
<evidence type="ECO:0000313" key="8">
    <source>
        <dbReference type="Proteomes" id="UP000477782"/>
    </source>
</evidence>
<dbReference type="GO" id="GO:0005886">
    <property type="term" value="C:plasma membrane"/>
    <property type="evidence" value="ECO:0007669"/>
    <property type="project" value="UniProtKB-SubCell"/>
</dbReference>
<feature type="transmembrane region" description="Helical" evidence="6">
    <location>
        <begin position="44"/>
        <end position="70"/>
    </location>
</feature>
<proteinExistence type="predicted"/>
<protein>
    <submittedName>
        <fullName evidence="7">APC family permease</fullName>
    </submittedName>
</protein>
<accession>A0A6M0QW52</accession>
<dbReference type="InterPro" id="IPR050367">
    <property type="entry name" value="APC_superfamily"/>
</dbReference>
<dbReference type="RefSeq" id="WP_164627314.1">
    <property type="nucleotide sequence ID" value="NZ_JAAIVJ010000011.1"/>
</dbReference>
<feature type="transmembrane region" description="Helical" evidence="6">
    <location>
        <begin position="134"/>
        <end position="153"/>
    </location>
</feature>
<dbReference type="GO" id="GO:0022857">
    <property type="term" value="F:transmembrane transporter activity"/>
    <property type="evidence" value="ECO:0007669"/>
    <property type="project" value="InterPro"/>
</dbReference>
<evidence type="ECO:0000256" key="6">
    <source>
        <dbReference type="SAM" id="Phobius"/>
    </source>
</evidence>
<evidence type="ECO:0000313" key="7">
    <source>
        <dbReference type="EMBL" id="NEY91669.1"/>
    </source>
</evidence>
<keyword evidence="5 6" id="KW-0472">Membrane</keyword>
<name>A0A6M0QW52_9RHOB</name>
<comment type="subcellular location">
    <subcellularLocation>
        <location evidence="1">Cell membrane</location>
        <topology evidence="1">Multi-pass membrane protein</topology>
    </subcellularLocation>
</comment>
<keyword evidence="3 6" id="KW-0812">Transmembrane</keyword>
<feature type="transmembrane region" description="Helical" evidence="6">
    <location>
        <begin position="160"/>
        <end position="180"/>
    </location>
</feature>
<feature type="transmembrane region" description="Helical" evidence="6">
    <location>
        <begin position="192"/>
        <end position="216"/>
    </location>
</feature>
<comment type="caution">
    <text evidence="7">The sequence shown here is derived from an EMBL/GenBank/DDBJ whole genome shotgun (WGS) entry which is preliminary data.</text>
</comment>
<keyword evidence="2" id="KW-1003">Cell membrane</keyword>